<protein>
    <submittedName>
        <fullName evidence="1">Uncharacterized protein</fullName>
    </submittedName>
</protein>
<gene>
    <name evidence="1" type="ORF">FNF29_00440</name>
</gene>
<name>A0A5A8CWH2_CAFRO</name>
<dbReference type="AlphaFoldDB" id="A0A5A8CWH2"/>
<evidence type="ECO:0000313" key="1">
    <source>
        <dbReference type="EMBL" id="KAA0157088.1"/>
    </source>
</evidence>
<keyword evidence="2" id="KW-1185">Reference proteome</keyword>
<organism evidence="1 2">
    <name type="scientific">Cafeteria roenbergensis</name>
    <name type="common">Marine flagellate</name>
    <dbReference type="NCBI Taxonomy" id="33653"/>
    <lineage>
        <taxon>Eukaryota</taxon>
        <taxon>Sar</taxon>
        <taxon>Stramenopiles</taxon>
        <taxon>Bigyra</taxon>
        <taxon>Opalozoa</taxon>
        <taxon>Bicosoecida</taxon>
        <taxon>Cafeteriaceae</taxon>
        <taxon>Cafeteria</taxon>
    </lineage>
</organism>
<evidence type="ECO:0000313" key="2">
    <source>
        <dbReference type="Proteomes" id="UP000323011"/>
    </source>
</evidence>
<sequence length="135" mass="13879">MSAGFAQSPVVACGPGVALQAHAAAVTSVESLNLALLSLLRATPWKLSLARPMAWVIGARDCPGAGEGCNDGRIQGVGRMLRGILGSRAAKNTLLVVTVWLPADGLGNRSAVLESLRPAAERAQPPLFGSPLAWS</sequence>
<dbReference type="Proteomes" id="UP000323011">
    <property type="component" value="Unassembled WGS sequence"/>
</dbReference>
<proteinExistence type="predicted"/>
<dbReference type="EMBL" id="VLTN01000002">
    <property type="protein sequence ID" value="KAA0157088.1"/>
    <property type="molecule type" value="Genomic_DNA"/>
</dbReference>
<comment type="caution">
    <text evidence="1">The sequence shown here is derived from an EMBL/GenBank/DDBJ whole genome shotgun (WGS) entry which is preliminary data.</text>
</comment>
<reference evidence="1 2" key="1">
    <citation type="submission" date="2019-07" db="EMBL/GenBank/DDBJ databases">
        <title>Genomes of Cafeteria roenbergensis.</title>
        <authorList>
            <person name="Fischer M.G."/>
            <person name="Hackl T."/>
            <person name="Roman M."/>
        </authorList>
    </citation>
    <scope>NUCLEOTIDE SEQUENCE [LARGE SCALE GENOMIC DNA]</scope>
    <source>
        <strain evidence="1 2">BVI</strain>
    </source>
</reference>
<accession>A0A5A8CWH2</accession>